<dbReference type="InterPro" id="IPR042120">
    <property type="entry name" value="MutL_C_dimsub"/>
</dbReference>
<evidence type="ECO:0000259" key="7">
    <source>
        <dbReference type="SMART" id="SM00853"/>
    </source>
</evidence>
<evidence type="ECO:0000256" key="1">
    <source>
        <dbReference type="ARBA" id="ARBA00006082"/>
    </source>
</evidence>
<dbReference type="CDD" id="cd00782">
    <property type="entry name" value="MutL_Trans"/>
    <property type="match status" value="1"/>
</dbReference>
<dbReference type="SUPFAM" id="SSF54211">
    <property type="entry name" value="Ribosomal protein S5 domain 2-like"/>
    <property type="match status" value="1"/>
</dbReference>
<feature type="domain" description="MutL C-terminal dimerisation" evidence="7">
    <location>
        <begin position="435"/>
        <end position="578"/>
    </location>
</feature>
<dbReference type="InterPro" id="IPR042121">
    <property type="entry name" value="MutL_C_regsub"/>
</dbReference>
<dbReference type="InterPro" id="IPR038973">
    <property type="entry name" value="MutL/Mlh/Pms-like"/>
</dbReference>
<dbReference type="PROSITE" id="PS00058">
    <property type="entry name" value="DNA_MISMATCH_REPAIR_1"/>
    <property type="match status" value="1"/>
</dbReference>
<dbReference type="HAMAP" id="MF_00149">
    <property type="entry name" value="DNA_mis_repair"/>
    <property type="match status" value="1"/>
</dbReference>
<dbReference type="Proteomes" id="UP001196509">
    <property type="component" value="Unassembled WGS sequence"/>
</dbReference>
<dbReference type="GO" id="GO:0030983">
    <property type="term" value="F:mismatched DNA binding"/>
    <property type="evidence" value="ECO:0007669"/>
    <property type="project" value="InterPro"/>
</dbReference>
<dbReference type="NCBIfam" id="TIGR00585">
    <property type="entry name" value="mutl"/>
    <property type="match status" value="1"/>
</dbReference>
<dbReference type="GO" id="GO:0005524">
    <property type="term" value="F:ATP binding"/>
    <property type="evidence" value="ECO:0007669"/>
    <property type="project" value="InterPro"/>
</dbReference>
<protein>
    <recommendedName>
        <fullName evidence="2 5">DNA mismatch repair protein MutL</fullName>
    </recommendedName>
</protein>
<evidence type="ECO:0000313" key="10">
    <source>
        <dbReference type="Proteomes" id="UP001196509"/>
    </source>
</evidence>
<feature type="domain" description="DNA mismatch repair protein S5" evidence="8">
    <location>
        <begin position="207"/>
        <end position="325"/>
    </location>
</feature>
<dbReference type="SUPFAM" id="SSF118116">
    <property type="entry name" value="DNA mismatch repair protein MutL"/>
    <property type="match status" value="1"/>
</dbReference>
<dbReference type="SUPFAM" id="SSF55874">
    <property type="entry name" value="ATPase domain of HSP90 chaperone/DNA topoisomerase II/histidine kinase"/>
    <property type="match status" value="1"/>
</dbReference>
<keyword evidence="3 5" id="KW-0227">DNA damage</keyword>
<dbReference type="Pfam" id="PF08676">
    <property type="entry name" value="MutL_C"/>
    <property type="match status" value="1"/>
</dbReference>
<gene>
    <name evidence="5 9" type="primary">mutL</name>
    <name evidence="9" type="ORF">K1W69_09320</name>
</gene>
<evidence type="ECO:0000256" key="4">
    <source>
        <dbReference type="ARBA" id="ARBA00023204"/>
    </source>
</evidence>
<dbReference type="Gene3D" id="3.30.565.10">
    <property type="entry name" value="Histidine kinase-like ATPase, C-terminal domain"/>
    <property type="match status" value="1"/>
</dbReference>
<dbReference type="CDD" id="cd16926">
    <property type="entry name" value="HATPase_MutL-MLH-PMS-like"/>
    <property type="match status" value="1"/>
</dbReference>
<evidence type="ECO:0000256" key="3">
    <source>
        <dbReference type="ARBA" id="ARBA00022763"/>
    </source>
</evidence>
<sequence>MAVKLLSETLINQIAAGEVIERPASVVKELVENAIDAGARRIEIATAAGGKSLIRVTDNGFGMGPEDLGLAVQRHCTSKIEGELDHISTLGFRGEALPSIGSVAKLRIQSRPDGADTGFEVRVEGGRMTEPRPSPGNKGTIVEVRDLFFATPARLKFMKSERAETGAITEVVRRMAIAFPEVRFALSGPDRTSLEFPATEDDRLARIAQILGRDFKENAIELDAVREDVRLTGFACVPTFNRGNSLHQYMFVNGRPVQDKLLISAIRGAYADTVPRGRYPVATLFIELDPALVDVNVHPAKADVRFRDPGLVRGLIVGAIREALTREGGRASTLGAEGMIQAFRPGFGSQTAAPQSRPSGFGNAPYFHGGQRPQNYAMDQSPFRPLETAAVAGFAEERQAVFGDVDRPSARGESAPASDHAPSAEDATDHPLGAARAQLHENYIVAQTRNGLAVIDQHAAHERLVYEALKQSLHADRTPSQVLLIPEIVDLAEEDCDRFMAHADAFAELGLAVERFGPGALAVRETPAILGEIDAAGLVRQLADDIAEWDDASGLKSRIDHVAATMACHGSVRSGRRLTIEEMNTLLRQMEATPGSGQCNHGRPTYIELKLSDIEKLFGRR</sequence>
<evidence type="ECO:0000313" key="9">
    <source>
        <dbReference type="EMBL" id="MBW8637386.1"/>
    </source>
</evidence>
<dbReference type="Pfam" id="PF01119">
    <property type="entry name" value="DNA_mis_repair"/>
    <property type="match status" value="1"/>
</dbReference>
<dbReference type="Gene3D" id="3.30.230.10">
    <property type="match status" value="1"/>
</dbReference>
<dbReference type="InterPro" id="IPR013507">
    <property type="entry name" value="DNA_mismatch_S5_2-like"/>
</dbReference>
<dbReference type="InterPro" id="IPR014790">
    <property type="entry name" value="MutL_C"/>
</dbReference>
<dbReference type="SMART" id="SM01340">
    <property type="entry name" value="DNA_mis_repair"/>
    <property type="match status" value="1"/>
</dbReference>
<dbReference type="Gene3D" id="3.30.1540.20">
    <property type="entry name" value="MutL, C-terminal domain, dimerisation subdomain"/>
    <property type="match status" value="1"/>
</dbReference>
<dbReference type="Pfam" id="PF13589">
    <property type="entry name" value="HATPase_c_3"/>
    <property type="match status" value="1"/>
</dbReference>
<keyword evidence="9" id="KW-0378">Hydrolase</keyword>
<comment type="similarity">
    <text evidence="1 5">Belongs to the DNA mismatch repair MutL/HexB family.</text>
</comment>
<dbReference type="FunFam" id="3.30.565.10:FF:000003">
    <property type="entry name" value="DNA mismatch repair endonuclease MutL"/>
    <property type="match status" value="1"/>
</dbReference>
<dbReference type="SMART" id="SM00853">
    <property type="entry name" value="MutL_C"/>
    <property type="match status" value="1"/>
</dbReference>
<dbReference type="NCBIfam" id="NF000953">
    <property type="entry name" value="PRK00095.2-4"/>
    <property type="match status" value="1"/>
</dbReference>
<keyword evidence="4 5" id="KW-0234">DNA repair</keyword>
<dbReference type="Gene3D" id="3.30.1370.100">
    <property type="entry name" value="MutL, C-terminal domain, regulatory subdomain"/>
    <property type="match status" value="1"/>
</dbReference>
<dbReference type="GO" id="GO:0006298">
    <property type="term" value="P:mismatch repair"/>
    <property type="evidence" value="ECO:0007669"/>
    <property type="project" value="UniProtKB-UniRule"/>
</dbReference>
<comment type="function">
    <text evidence="5">This protein is involved in the repair of mismatches in DNA. It is required for dam-dependent methyl-directed DNA mismatch repair. May act as a 'molecular matchmaker', a protein that promotes the formation of a stable complex between two or more DNA-binding proteins in an ATP-dependent manner without itself being part of a final effector complex.</text>
</comment>
<organism evidence="9 10">
    <name type="scientific">Flavimaribacter sediminis</name>
    <dbReference type="NCBI Taxonomy" id="2865987"/>
    <lineage>
        <taxon>Bacteria</taxon>
        <taxon>Pseudomonadati</taxon>
        <taxon>Pseudomonadota</taxon>
        <taxon>Alphaproteobacteria</taxon>
        <taxon>Hyphomicrobiales</taxon>
        <taxon>Rhizobiaceae</taxon>
        <taxon>Flavimaribacter</taxon>
    </lineage>
</organism>
<keyword evidence="9" id="KW-0540">Nuclease</keyword>
<dbReference type="InterPro" id="IPR036890">
    <property type="entry name" value="HATPase_C_sf"/>
</dbReference>
<dbReference type="GO" id="GO:0140664">
    <property type="term" value="F:ATP-dependent DNA damage sensor activity"/>
    <property type="evidence" value="ECO:0007669"/>
    <property type="project" value="InterPro"/>
</dbReference>
<accession>A0AAE3D123</accession>
<feature type="region of interest" description="Disordered" evidence="6">
    <location>
        <begin position="406"/>
        <end position="428"/>
    </location>
</feature>
<dbReference type="PANTHER" id="PTHR10073">
    <property type="entry name" value="DNA MISMATCH REPAIR PROTEIN MLH, PMS, MUTL"/>
    <property type="match status" value="1"/>
</dbReference>
<evidence type="ECO:0000256" key="2">
    <source>
        <dbReference type="ARBA" id="ARBA00021975"/>
    </source>
</evidence>
<dbReference type="InterPro" id="IPR002099">
    <property type="entry name" value="MutL/Mlh/PMS"/>
</dbReference>
<keyword evidence="9" id="KW-0255">Endonuclease</keyword>
<keyword evidence="10" id="KW-1185">Reference proteome</keyword>
<dbReference type="GO" id="GO:0032300">
    <property type="term" value="C:mismatch repair complex"/>
    <property type="evidence" value="ECO:0007669"/>
    <property type="project" value="InterPro"/>
</dbReference>
<dbReference type="AlphaFoldDB" id="A0AAE3D123"/>
<dbReference type="GO" id="GO:0004519">
    <property type="term" value="F:endonuclease activity"/>
    <property type="evidence" value="ECO:0007669"/>
    <property type="project" value="UniProtKB-KW"/>
</dbReference>
<dbReference type="GO" id="GO:0016887">
    <property type="term" value="F:ATP hydrolysis activity"/>
    <property type="evidence" value="ECO:0007669"/>
    <property type="project" value="InterPro"/>
</dbReference>
<dbReference type="RefSeq" id="WP_220228094.1">
    <property type="nucleotide sequence ID" value="NZ_JAICBX010000002.1"/>
</dbReference>
<dbReference type="EMBL" id="JAICBX010000002">
    <property type="protein sequence ID" value="MBW8637386.1"/>
    <property type="molecule type" value="Genomic_DNA"/>
</dbReference>
<dbReference type="InterPro" id="IPR020667">
    <property type="entry name" value="DNA_mismatch_repair_MutL"/>
</dbReference>
<dbReference type="InterPro" id="IPR014721">
    <property type="entry name" value="Ribsml_uS5_D2-typ_fold_subgr"/>
</dbReference>
<dbReference type="InterPro" id="IPR014762">
    <property type="entry name" value="DNA_mismatch_repair_CS"/>
</dbReference>
<dbReference type="InterPro" id="IPR037198">
    <property type="entry name" value="MutL_C_sf"/>
</dbReference>
<proteinExistence type="inferred from homology"/>
<evidence type="ECO:0000256" key="5">
    <source>
        <dbReference type="HAMAP-Rule" id="MF_00149"/>
    </source>
</evidence>
<reference evidence="9" key="1">
    <citation type="submission" date="2021-08" db="EMBL/GenBank/DDBJ databases">
        <title>Hoeflea bacterium WL0058 sp. nov., isolated from the sediment.</title>
        <authorList>
            <person name="Wang L."/>
            <person name="Zhang D."/>
        </authorList>
    </citation>
    <scope>NUCLEOTIDE SEQUENCE</scope>
    <source>
        <strain evidence="9">WL0058</strain>
    </source>
</reference>
<evidence type="ECO:0000256" key="6">
    <source>
        <dbReference type="SAM" id="MobiDB-lite"/>
    </source>
</evidence>
<dbReference type="InterPro" id="IPR020568">
    <property type="entry name" value="Ribosomal_Su5_D2-typ_SF"/>
</dbReference>
<comment type="caution">
    <text evidence="9">The sequence shown here is derived from an EMBL/GenBank/DDBJ whole genome shotgun (WGS) entry which is preliminary data.</text>
</comment>
<evidence type="ECO:0000259" key="8">
    <source>
        <dbReference type="SMART" id="SM01340"/>
    </source>
</evidence>
<name>A0AAE3D123_9HYPH</name>
<dbReference type="PANTHER" id="PTHR10073:SF12">
    <property type="entry name" value="DNA MISMATCH REPAIR PROTEIN MLH1"/>
    <property type="match status" value="1"/>
</dbReference>